<dbReference type="InterPro" id="IPR023404">
    <property type="entry name" value="rSAM_horseshoe"/>
</dbReference>
<evidence type="ECO:0000259" key="1">
    <source>
        <dbReference type="PROSITE" id="PS51918"/>
    </source>
</evidence>
<dbReference type="SFLD" id="SFLDG01082">
    <property type="entry name" value="B12-binding_domain_containing"/>
    <property type="match status" value="1"/>
</dbReference>
<comment type="caution">
    <text evidence="2">The sequence shown here is derived from an EMBL/GenBank/DDBJ whole genome shotgun (WGS) entry which is preliminary data.</text>
</comment>
<protein>
    <recommendedName>
        <fullName evidence="1">Radical SAM core domain-containing protein</fullName>
    </recommendedName>
</protein>
<evidence type="ECO:0000313" key="3">
    <source>
        <dbReference type="Proteomes" id="UP000235731"/>
    </source>
</evidence>
<gene>
    <name evidence="2" type="ORF">C0197_00515</name>
</gene>
<dbReference type="SUPFAM" id="SSF102114">
    <property type="entry name" value="Radical SAM enzymes"/>
    <property type="match status" value="1"/>
</dbReference>
<dbReference type="InterPro" id="IPR006638">
    <property type="entry name" value="Elp3/MiaA/NifB-like_rSAM"/>
</dbReference>
<evidence type="ECO:0000313" key="2">
    <source>
        <dbReference type="EMBL" id="PMP64422.1"/>
    </source>
</evidence>
<dbReference type="PROSITE" id="PS51918">
    <property type="entry name" value="RADICAL_SAM"/>
    <property type="match status" value="1"/>
</dbReference>
<dbReference type="InterPro" id="IPR058240">
    <property type="entry name" value="rSAM_sf"/>
</dbReference>
<dbReference type="PANTHER" id="PTHR42731">
    <property type="entry name" value="SLL1084 PROTEIN"/>
    <property type="match status" value="1"/>
</dbReference>
<dbReference type="PANTHER" id="PTHR42731:SF5">
    <property type="entry name" value="RADICAL SAM DOMAIN PROTEIN"/>
    <property type="match status" value="1"/>
</dbReference>
<dbReference type="GO" id="GO:0051536">
    <property type="term" value="F:iron-sulfur cluster binding"/>
    <property type="evidence" value="ECO:0007669"/>
    <property type="project" value="InterPro"/>
</dbReference>
<dbReference type="EMBL" id="PNIE01000008">
    <property type="protein sequence ID" value="PMP64422.1"/>
    <property type="molecule type" value="Genomic_DNA"/>
</dbReference>
<feature type="non-terminal residue" evidence="2">
    <location>
        <position position="402"/>
    </location>
</feature>
<dbReference type="InterPro" id="IPR045784">
    <property type="entry name" value="Radical_SAM_N2"/>
</dbReference>
<dbReference type="AlphaFoldDB" id="A0A2N7PL84"/>
<dbReference type="Pfam" id="PF04055">
    <property type="entry name" value="Radical_SAM"/>
    <property type="match status" value="1"/>
</dbReference>
<feature type="domain" description="Radical SAM core" evidence="1">
    <location>
        <begin position="201"/>
        <end position="402"/>
    </location>
</feature>
<accession>A0A2N7PL84</accession>
<dbReference type="Proteomes" id="UP000235731">
    <property type="component" value="Unassembled WGS sequence"/>
</dbReference>
<dbReference type="Pfam" id="PF19864">
    <property type="entry name" value="Radical_SAM_N2"/>
    <property type="match status" value="1"/>
</dbReference>
<sequence length="402" mass="46767">MKENYLKYEKGYIKKRWTGRLPIALVFPEKYEIAMSNLGFLSLYESLNGFEEIVAERVFFEEEIRSLESNRPLKDFPLILYSIPFEGSYIRALQILIKSGISLDPQERKETVLGGGVALWANPEPLAPFFDGFILGEWEALEEKIIPLFIEYGYNKKKLLFELNKFDFFYSPLHFGKKKVRILKLVPPQKPLLSKILSEKAEFGKSYLLEVSKGCGRACRFCLAGFIYRPPRVYSPEKLLERVEEIPENSKVGLIGLEFVDKEELFLIGRKLLEKKVTLTFSSIRLDALREEFFKLLTTTKSIAIAPETASIKLKKIINKEIPEEEIFNTLERLKKTPIKKVKFYFMLGLPFEEENDIIATAQFVGELLKRKYPFNFTFSFSFFVPKPHTPFQWADFEDLTT</sequence>
<organism evidence="2 3">
    <name type="scientific">Caldimicrobium thiodismutans</name>
    <dbReference type="NCBI Taxonomy" id="1653476"/>
    <lineage>
        <taxon>Bacteria</taxon>
        <taxon>Pseudomonadati</taxon>
        <taxon>Thermodesulfobacteriota</taxon>
        <taxon>Thermodesulfobacteria</taxon>
        <taxon>Thermodesulfobacteriales</taxon>
        <taxon>Thermodesulfobacteriaceae</taxon>
        <taxon>Caldimicrobium</taxon>
    </lineage>
</organism>
<dbReference type="Gene3D" id="3.80.30.20">
    <property type="entry name" value="tm_1862 like domain"/>
    <property type="match status" value="1"/>
</dbReference>
<dbReference type="GO" id="GO:0003824">
    <property type="term" value="F:catalytic activity"/>
    <property type="evidence" value="ECO:0007669"/>
    <property type="project" value="InterPro"/>
</dbReference>
<proteinExistence type="predicted"/>
<dbReference type="SMART" id="SM00729">
    <property type="entry name" value="Elp3"/>
    <property type="match status" value="1"/>
</dbReference>
<dbReference type="SFLD" id="SFLDS00029">
    <property type="entry name" value="Radical_SAM"/>
    <property type="match status" value="1"/>
</dbReference>
<dbReference type="CDD" id="cd01335">
    <property type="entry name" value="Radical_SAM"/>
    <property type="match status" value="1"/>
</dbReference>
<dbReference type="InterPro" id="IPR007197">
    <property type="entry name" value="rSAM"/>
</dbReference>
<reference evidence="2 3" key="1">
    <citation type="submission" date="2018-01" db="EMBL/GenBank/DDBJ databases">
        <title>Metagenomic assembled genomes from two thermal pools in the Uzon Caldera, Kamchatka, Russia.</title>
        <authorList>
            <person name="Wilkins L."/>
            <person name="Ettinger C."/>
        </authorList>
    </citation>
    <scope>NUCLEOTIDE SEQUENCE [LARGE SCALE GENOMIC DNA]</scope>
    <source>
        <strain evidence="2">ZAV-15</strain>
    </source>
</reference>
<name>A0A2N7PL84_9BACT</name>